<feature type="region of interest" description="Disordered" evidence="1">
    <location>
        <begin position="52"/>
        <end position="102"/>
    </location>
</feature>
<proteinExistence type="predicted"/>
<name>A0AAV3QXW5_LITER</name>
<dbReference type="Proteomes" id="UP001454036">
    <property type="component" value="Unassembled WGS sequence"/>
</dbReference>
<reference evidence="2 3" key="1">
    <citation type="submission" date="2024-01" db="EMBL/GenBank/DDBJ databases">
        <title>The complete chloroplast genome sequence of Lithospermum erythrorhizon: insights into the phylogenetic relationship among Boraginaceae species and the maternal lineages of purple gromwells.</title>
        <authorList>
            <person name="Okada T."/>
            <person name="Watanabe K."/>
        </authorList>
    </citation>
    <scope>NUCLEOTIDE SEQUENCE [LARGE SCALE GENOMIC DNA]</scope>
</reference>
<feature type="compositionally biased region" description="Low complexity" evidence="1">
    <location>
        <begin position="55"/>
        <end position="71"/>
    </location>
</feature>
<keyword evidence="3" id="KW-1185">Reference proteome</keyword>
<protein>
    <submittedName>
        <fullName evidence="2">Uncharacterized protein</fullName>
    </submittedName>
</protein>
<evidence type="ECO:0000313" key="3">
    <source>
        <dbReference type="Proteomes" id="UP001454036"/>
    </source>
</evidence>
<dbReference type="AlphaFoldDB" id="A0AAV3QXW5"/>
<evidence type="ECO:0000313" key="2">
    <source>
        <dbReference type="EMBL" id="GAA0167841.1"/>
    </source>
</evidence>
<dbReference type="EMBL" id="BAABME010006248">
    <property type="protein sequence ID" value="GAA0167841.1"/>
    <property type="molecule type" value="Genomic_DNA"/>
</dbReference>
<feature type="compositionally biased region" description="Basic and acidic residues" evidence="1">
    <location>
        <begin position="89"/>
        <end position="102"/>
    </location>
</feature>
<evidence type="ECO:0000256" key="1">
    <source>
        <dbReference type="SAM" id="MobiDB-lite"/>
    </source>
</evidence>
<comment type="caution">
    <text evidence="2">The sequence shown here is derived from an EMBL/GenBank/DDBJ whole genome shotgun (WGS) entry which is preliminary data.</text>
</comment>
<accession>A0AAV3QXW5</accession>
<sequence length="220" mass="23991">MLLPLRKEDGGKSMKVRFLTDSGSTSNPIEGLLGSDKVALLRNQCCVSSANPKLSNGSIPSNPNQQQSASSKAKKVSTVDRYSVSKQGGEARKENESSEEDRVIRSFGNGGVNSVNLPAVFGQLQLQDLDLDHSFRIVIGLTLGSNPFTVELEDQLSPCLFPFSISRLKAQSFHSFNGTHSIAVTIPSLFRFNTVPIHSGYGKRRLPPITKKENHAFLMT</sequence>
<organism evidence="2 3">
    <name type="scientific">Lithospermum erythrorhizon</name>
    <name type="common">Purple gromwell</name>
    <name type="synonym">Lithospermum officinale var. erythrorhizon</name>
    <dbReference type="NCBI Taxonomy" id="34254"/>
    <lineage>
        <taxon>Eukaryota</taxon>
        <taxon>Viridiplantae</taxon>
        <taxon>Streptophyta</taxon>
        <taxon>Embryophyta</taxon>
        <taxon>Tracheophyta</taxon>
        <taxon>Spermatophyta</taxon>
        <taxon>Magnoliopsida</taxon>
        <taxon>eudicotyledons</taxon>
        <taxon>Gunneridae</taxon>
        <taxon>Pentapetalae</taxon>
        <taxon>asterids</taxon>
        <taxon>lamiids</taxon>
        <taxon>Boraginales</taxon>
        <taxon>Boraginaceae</taxon>
        <taxon>Boraginoideae</taxon>
        <taxon>Lithospermeae</taxon>
        <taxon>Lithospermum</taxon>
    </lineage>
</organism>
<gene>
    <name evidence="2" type="ORF">LIER_22686</name>
</gene>